<evidence type="ECO:0000256" key="7">
    <source>
        <dbReference type="ARBA" id="ARBA00023002"/>
    </source>
</evidence>
<accession>A0AAF1KKX3</accession>
<dbReference type="GO" id="GO:0009337">
    <property type="term" value="C:sulfite reductase complex (NADPH)"/>
    <property type="evidence" value="ECO:0007669"/>
    <property type="project" value="TreeGrafter"/>
</dbReference>
<dbReference type="PANTHER" id="PTHR11493">
    <property type="entry name" value="SULFITE REDUCTASE [NADPH] SUBUNIT BETA-RELATED"/>
    <property type="match status" value="1"/>
</dbReference>
<evidence type="ECO:0000256" key="8">
    <source>
        <dbReference type="ARBA" id="ARBA00023004"/>
    </source>
</evidence>
<dbReference type="GO" id="GO:0051539">
    <property type="term" value="F:4 iron, 4 sulfur cluster binding"/>
    <property type="evidence" value="ECO:0007669"/>
    <property type="project" value="UniProtKB-KW"/>
</dbReference>
<evidence type="ECO:0000256" key="5">
    <source>
        <dbReference type="ARBA" id="ARBA00022617"/>
    </source>
</evidence>
<feature type="domain" description="Nitrite/Sulfite reductase ferredoxin-like" evidence="11">
    <location>
        <begin position="345"/>
        <end position="409"/>
    </location>
</feature>
<sequence>MMAAGQTEKKPSGAEGIKLASAGLRGPIAAEIAADDIRGGISEASYTLLKFHGTYEQFDRDTATERKQRGEDKEWSFMVRVRAPAGRLTAAQYLALDTLAETHADGTLRLTSRQGVQFHGVLRENLKGTIAGINATLLTTMAACGDVVRNVTTSPAPRRDAMHARLEAEAFSLSAALLPRTRAHHQIFLDEEAGAAPEEEPLYGPTYLPRKFKISLAHPDDNTPDVLANDCGFLAVTEGERLTGWILLVGGGMGMTHNKPATYPRLASPIALIGPDEVLKAAQAVVRLSRDHGDRSDRKHARLKYVVQEKGVAWVKARLEADLGRALADPPPLPALTVPELLGWHEQGDGKWWLGLPIPAGRIAGTLRAALREVVERFAPSPIATPQQDLILSDIAEADRAPVEAILRAHGVVFAEQLSPLARWSLACVALPTCGQSLAEGERVHAPILADVQQALARHGLLGERISLRLTGCPNGCARPYSGDIGIVGRTPGFYTVFVGGDFEGTRLSFQLADKVAQEAVGNVLDPVLAAYAAGRQGSEGLGDFCTRIGAERTRSLLHPEAVKAA</sequence>
<comment type="cofactor">
    <cofactor evidence="2">
        <name>[4Fe-4S] cluster</name>
        <dbReference type="ChEBI" id="CHEBI:49883"/>
    </cofactor>
</comment>
<dbReference type="SUPFAM" id="SSF56014">
    <property type="entry name" value="Nitrite and sulphite reductase 4Fe-4S domain-like"/>
    <property type="match status" value="2"/>
</dbReference>
<evidence type="ECO:0000256" key="4">
    <source>
        <dbReference type="ARBA" id="ARBA00022485"/>
    </source>
</evidence>
<organism evidence="12 13">
    <name type="scientific">Plastoroseomonas arctica</name>
    <dbReference type="NCBI Taxonomy" id="1509237"/>
    <lineage>
        <taxon>Bacteria</taxon>
        <taxon>Pseudomonadati</taxon>
        <taxon>Pseudomonadota</taxon>
        <taxon>Alphaproteobacteria</taxon>
        <taxon>Acetobacterales</taxon>
        <taxon>Acetobacteraceae</taxon>
        <taxon>Plastoroseomonas</taxon>
    </lineage>
</organism>
<reference evidence="12" key="1">
    <citation type="submission" date="2020-01" db="EMBL/GenBank/DDBJ databases">
        <authorList>
            <person name="Rat A."/>
        </authorList>
    </citation>
    <scope>NUCLEOTIDE SEQUENCE</scope>
    <source>
        <strain evidence="12">LMG 28251</strain>
    </source>
</reference>
<dbReference type="InterPro" id="IPR006066">
    <property type="entry name" value="NO2/SO3_Rdtase_FeS/sirohaem_BS"/>
</dbReference>
<evidence type="ECO:0000256" key="6">
    <source>
        <dbReference type="ARBA" id="ARBA00022723"/>
    </source>
</evidence>
<feature type="domain" description="Nitrite/sulphite reductase 4Fe-4S" evidence="10">
    <location>
        <begin position="175"/>
        <end position="325"/>
    </location>
</feature>
<dbReference type="GO" id="GO:0046872">
    <property type="term" value="F:metal ion binding"/>
    <property type="evidence" value="ECO:0007669"/>
    <property type="project" value="UniProtKB-KW"/>
</dbReference>
<gene>
    <name evidence="12" type="ORF">GXW79_18585</name>
</gene>
<comment type="caution">
    <text evidence="12">The sequence shown here is derived from an EMBL/GenBank/DDBJ whole genome shotgun (WGS) entry which is preliminary data.</text>
</comment>
<evidence type="ECO:0000256" key="1">
    <source>
        <dbReference type="ARBA" id="ARBA00001929"/>
    </source>
</evidence>
<comment type="cofactor">
    <cofactor evidence="1">
        <name>siroheme</name>
        <dbReference type="ChEBI" id="CHEBI:60052"/>
    </cofactor>
</comment>
<evidence type="ECO:0000313" key="13">
    <source>
        <dbReference type="Proteomes" id="UP001196068"/>
    </source>
</evidence>
<dbReference type="PROSITE" id="PS00365">
    <property type="entry name" value="NIR_SIR"/>
    <property type="match status" value="1"/>
</dbReference>
<dbReference type="InterPro" id="IPR005117">
    <property type="entry name" value="NiRdtase/SiRdtase_haem-b_fer"/>
</dbReference>
<evidence type="ECO:0000313" key="12">
    <source>
        <dbReference type="EMBL" id="MBR0657090.1"/>
    </source>
</evidence>
<dbReference type="GO" id="GO:0020037">
    <property type="term" value="F:heme binding"/>
    <property type="evidence" value="ECO:0007669"/>
    <property type="project" value="InterPro"/>
</dbReference>
<dbReference type="AlphaFoldDB" id="A0AAF1KKX3"/>
<dbReference type="GO" id="GO:0050311">
    <property type="term" value="F:sulfite reductase (ferredoxin) activity"/>
    <property type="evidence" value="ECO:0007669"/>
    <property type="project" value="TreeGrafter"/>
</dbReference>
<keyword evidence="8" id="KW-0408">Iron</keyword>
<dbReference type="PRINTS" id="PR00397">
    <property type="entry name" value="SIROHAEM"/>
</dbReference>
<dbReference type="InterPro" id="IPR006067">
    <property type="entry name" value="NO2/SO3_Rdtase_4Fe4S_dom"/>
</dbReference>
<dbReference type="Gene3D" id="3.30.413.10">
    <property type="entry name" value="Sulfite Reductase Hemoprotein, domain 1"/>
    <property type="match status" value="2"/>
</dbReference>
<dbReference type="Gene3D" id="3.90.480.10">
    <property type="entry name" value="Sulfite Reductase Hemoprotein,Domain 2"/>
    <property type="match status" value="1"/>
</dbReference>
<dbReference type="Proteomes" id="UP001196068">
    <property type="component" value="Unassembled WGS sequence"/>
</dbReference>
<reference evidence="12" key="2">
    <citation type="journal article" date="2021" name="Syst. Appl. Microbiol.">
        <title>Roseomonas hellenica sp. nov., isolated from roots of wild-growing Alkanna tinctoria.</title>
        <authorList>
            <person name="Rat A."/>
            <person name="Naranjo H.D."/>
            <person name="Lebbe L."/>
            <person name="Cnockaert M."/>
            <person name="Krigas N."/>
            <person name="Grigoriadou K."/>
            <person name="Maloupa E."/>
            <person name="Willems A."/>
        </authorList>
    </citation>
    <scope>NUCLEOTIDE SEQUENCE</scope>
    <source>
        <strain evidence="12">LMG 28251</strain>
    </source>
</reference>
<evidence type="ECO:0000256" key="2">
    <source>
        <dbReference type="ARBA" id="ARBA00001966"/>
    </source>
</evidence>
<keyword evidence="5" id="KW-0349">Heme</keyword>
<proteinExistence type="inferred from homology"/>
<dbReference type="Pfam" id="PF01077">
    <property type="entry name" value="NIR_SIR"/>
    <property type="match status" value="2"/>
</dbReference>
<dbReference type="GO" id="GO:0016002">
    <property type="term" value="F:sulfite reductase activity"/>
    <property type="evidence" value="ECO:0007669"/>
    <property type="project" value="TreeGrafter"/>
</dbReference>
<keyword evidence="4" id="KW-0004">4Fe-4S</keyword>
<dbReference type="EMBL" id="JAAEDH010000026">
    <property type="protein sequence ID" value="MBR0657090.1"/>
    <property type="molecule type" value="Genomic_DNA"/>
</dbReference>
<dbReference type="InterPro" id="IPR036136">
    <property type="entry name" value="Nit/Sulf_reduc_fer-like_dom_sf"/>
</dbReference>
<dbReference type="Pfam" id="PF03460">
    <property type="entry name" value="NIR_SIR_ferr"/>
    <property type="match status" value="2"/>
</dbReference>
<evidence type="ECO:0000259" key="10">
    <source>
        <dbReference type="Pfam" id="PF01077"/>
    </source>
</evidence>
<feature type="domain" description="Nitrite/Sulfite reductase ferredoxin-like" evidence="11">
    <location>
        <begin position="77"/>
        <end position="133"/>
    </location>
</feature>
<dbReference type="GO" id="GO:0000103">
    <property type="term" value="P:sulfate assimilation"/>
    <property type="evidence" value="ECO:0007669"/>
    <property type="project" value="TreeGrafter"/>
</dbReference>
<keyword evidence="13" id="KW-1185">Reference proteome</keyword>
<evidence type="ECO:0000259" key="11">
    <source>
        <dbReference type="Pfam" id="PF03460"/>
    </source>
</evidence>
<dbReference type="InterPro" id="IPR045169">
    <property type="entry name" value="NO2/SO3_Rdtase_4Fe4S_prot"/>
</dbReference>
<evidence type="ECO:0000256" key="9">
    <source>
        <dbReference type="ARBA" id="ARBA00023014"/>
    </source>
</evidence>
<keyword evidence="6" id="KW-0479">Metal-binding</keyword>
<protein>
    <submittedName>
        <fullName evidence="12">NADPH-dependent assimilatory sulfite reductase hemoprotein subunit</fullName>
    </submittedName>
</protein>
<dbReference type="NCBIfam" id="NF010029">
    <property type="entry name" value="PRK13504.1"/>
    <property type="match status" value="1"/>
</dbReference>
<feature type="domain" description="Nitrite/sulphite reductase 4Fe-4S" evidence="10">
    <location>
        <begin position="428"/>
        <end position="559"/>
    </location>
</feature>
<keyword evidence="7" id="KW-0560">Oxidoreductase</keyword>
<dbReference type="InterPro" id="IPR045854">
    <property type="entry name" value="NO2/SO3_Rdtase_4Fe4S_sf"/>
</dbReference>
<dbReference type="SUPFAM" id="SSF55124">
    <property type="entry name" value="Nitrite/Sulfite reductase N-terminal domain-like"/>
    <property type="match status" value="2"/>
</dbReference>
<name>A0AAF1KKX3_9PROT</name>
<dbReference type="PANTHER" id="PTHR11493:SF47">
    <property type="entry name" value="SULFITE REDUCTASE [NADPH] SUBUNIT BETA"/>
    <property type="match status" value="1"/>
</dbReference>
<evidence type="ECO:0000256" key="3">
    <source>
        <dbReference type="ARBA" id="ARBA00010429"/>
    </source>
</evidence>
<keyword evidence="9" id="KW-0411">Iron-sulfur</keyword>
<comment type="similarity">
    <text evidence="3">Belongs to the nitrite and sulfite reductase 4Fe-4S domain family.</text>
</comment>